<sequence length="170" mass="19189">MMKLLPTLLLGFLISLHQAHATGKLPHGIIKQDGRDAPALKLKNIDGDSYDITTARGKWIFVHFWATWCGPCRKEIPTIQDIVNKFKDSNLEIAIINTAESEDAVFNFLGLLAPDINPLMDEDGLITEKWQPRGLPATYFVDPEGKIRYLALGGRPWNKAEYLDFLNQLK</sequence>
<dbReference type="PANTHER" id="PTHR42852">
    <property type="entry name" value="THIOL:DISULFIDE INTERCHANGE PROTEIN DSBE"/>
    <property type="match status" value="1"/>
</dbReference>
<dbReference type="Gene3D" id="3.40.30.10">
    <property type="entry name" value="Glutaredoxin"/>
    <property type="match status" value="1"/>
</dbReference>
<dbReference type="PROSITE" id="PS00194">
    <property type="entry name" value="THIOREDOXIN_1"/>
    <property type="match status" value="1"/>
</dbReference>
<keyword evidence="3" id="KW-1015">Disulfide bond</keyword>
<organism evidence="6">
    <name type="scientific">hydrothermal vent metagenome</name>
    <dbReference type="NCBI Taxonomy" id="652676"/>
    <lineage>
        <taxon>unclassified sequences</taxon>
        <taxon>metagenomes</taxon>
        <taxon>ecological metagenomes</taxon>
    </lineage>
</organism>
<name>A0A3B0XFI7_9ZZZZ</name>
<dbReference type="GO" id="GO:0016209">
    <property type="term" value="F:antioxidant activity"/>
    <property type="evidence" value="ECO:0007669"/>
    <property type="project" value="InterPro"/>
</dbReference>
<evidence type="ECO:0000256" key="1">
    <source>
        <dbReference type="ARBA" id="ARBA00004196"/>
    </source>
</evidence>
<dbReference type="PROSITE" id="PS51352">
    <property type="entry name" value="THIOREDOXIN_2"/>
    <property type="match status" value="1"/>
</dbReference>
<evidence type="ECO:0000259" key="5">
    <source>
        <dbReference type="PROSITE" id="PS51352"/>
    </source>
</evidence>
<dbReference type="AlphaFoldDB" id="A0A3B0XFI7"/>
<dbReference type="InterPro" id="IPR036249">
    <property type="entry name" value="Thioredoxin-like_sf"/>
</dbReference>
<dbReference type="InterPro" id="IPR017937">
    <property type="entry name" value="Thioredoxin_CS"/>
</dbReference>
<dbReference type="SUPFAM" id="SSF52833">
    <property type="entry name" value="Thioredoxin-like"/>
    <property type="match status" value="1"/>
</dbReference>
<dbReference type="EMBL" id="UOFI01000020">
    <property type="protein sequence ID" value="VAW62202.1"/>
    <property type="molecule type" value="Genomic_DNA"/>
</dbReference>
<feature type="domain" description="Thioredoxin" evidence="5">
    <location>
        <begin position="31"/>
        <end position="170"/>
    </location>
</feature>
<evidence type="ECO:0000256" key="3">
    <source>
        <dbReference type="ARBA" id="ARBA00023157"/>
    </source>
</evidence>
<dbReference type="InterPro" id="IPR050553">
    <property type="entry name" value="Thioredoxin_ResA/DsbE_sf"/>
</dbReference>
<dbReference type="GO" id="GO:0016491">
    <property type="term" value="F:oxidoreductase activity"/>
    <property type="evidence" value="ECO:0007669"/>
    <property type="project" value="InterPro"/>
</dbReference>
<dbReference type="InterPro" id="IPR000866">
    <property type="entry name" value="AhpC/TSA"/>
</dbReference>
<reference evidence="6" key="1">
    <citation type="submission" date="2018-06" db="EMBL/GenBank/DDBJ databases">
        <authorList>
            <person name="Zhirakovskaya E."/>
        </authorList>
    </citation>
    <scope>NUCLEOTIDE SEQUENCE</scope>
</reference>
<dbReference type="InterPro" id="IPR013766">
    <property type="entry name" value="Thioredoxin_domain"/>
</dbReference>
<gene>
    <name evidence="6" type="ORF">MNBD_GAMMA09-299</name>
</gene>
<keyword evidence="2" id="KW-0201">Cytochrome c-type biogenesis</keyword>
<dbReference type="CDD" id="cd02966">
    <property type="entry name" value="TlpA_like_family"/>
    <property type="match status" value="1"/>
</dbReference>
<evidence type="ECO:0000256" key="2">
    <source>
        <dbReference type="ARBA" id="ARBA00022748"/>
    </source>
</evidence>
<dbReference type="GO" id="GO:0030313">
    <property type="term" value="C:cell envelope"/>
    <property type="evidence" value="ECO:0007669"/>
    <property type="project" value="UniProtKB-SubCell"/>
</dbReference>
<evidence type="ECO:0000313" key="6">
    <source>
        <dbReference type="EMBL" id="VAW62202.1"/>
    </source>
</evidence>
<keyword evidence="4" id="KW-0676">Redox-active center</keyword>
<evidence type="ECO:0000256" key="4">
    <source>
        <dbReference type="ARBA" id="ARBA00023284"/>
    </source>
</evidence>
<proteinExistence type="predicted"/>
<protein>
    <recommendedName>
        <fullName evidence="5">Thioredoxin domain-containing protein</fullName>
    </recommendedName>
</protein>
<dbReference type="Pfam" id="PF00578">
    <property type="entry name" value="AhpC-TSA"/>
    <property type="match status" value="1"/>
</dbReference>
<comment type="subcellular location">
    <subcellularLocation>
        <location evidence="1">Cell envelope</location>
    </subcellularLocation>
</comment>
<dbReference type="GO" id="GO:0017004">
    <property type="term" value="P:cytochrome complex assembly"/>
    <property type="evidence" value="ECO:0007669"/>
    <property type="project" value="UniProtKB-KW"/>
</dbReference>
<dbReference type="PANTHER" id="PTHR42852:SF6">
    <property type="entry name" value="THIOL:DISULFIDE INTERCHANGE PROTEIN DSBE"/>
    <property type="match status" value="1"/>
</dbReference>
<accession>A0A3B0XFI7</accession>